<organism evidence="1 2">
    <name type="scientific">Rhododendron molle</name>
    <name type="common">Chinese azalea</name>
    <name type="synonym">Azalea mollis</name>
    <dbReference type="NCBI Taxonomy" id="49168"/>
    <lineage>
        <taxon>Eukaryota</taxon>
        <taxon>Viridiplantae</taxon>
        <taxon>Streptophyta</taxon>
        <taxon>Embryophyta</taxon>
        <taxon>Tracheophyta</taxon>
        <taxon>Spermatophyta</taxon>
        <taxon>Magnoliopsida</taxon>
        <taxon>eudicotyledons</taxon>
        <taxon>Gunneridae</taxon>
        <taxon>Pentapetalae</taxon>
        <taxon>asterids</taxon>
        <taxon>Ericales</taxon>
        <taxon>Ericaceae</taxon>
        <taxon>Ericoideae</taxon>
        <taxon>Rhodoreae</taxon>
        <taxon>Rhododendron</taxon>
    </lineage>
</organism>
<evidence type="ECO:0000313" key="1">
    <source>
        <dbReference type="EMBL" id="KAI8536968.1"/>
    </source>
</evidence>
<name>A0ACC0M9H0_RHOML</name>
<gene>
    <name evidence="1" type="ORF">RHMOL_Rhmol10G0298400</name>
</gene>
<keyword evidence="2" id="KW-1185">Reference proteome</keyword>
<accession>A0ACC0M9H0</accession>
<sequence length="510" mass="56858">MLICGDKIRALKNSLNLFKKYLLADCNKGQIFAGNALSPCVHEPAPPMLGSVPVFAGAGDTNICGGAIRFYLGNILVKHLSRYPEFSESQDGLQMSHTPIFIKSMAGSSEYSENPNTKVQLKVPDSMKGAFGSSSFNYAKPGISRIYKLIRGYRVSRNKSMSSVVHKFDTPMWNHAAIPFLIKDFIFEIEVLTTDVRYYYIGKTTIQEDLNGNGQDMEGGEGVWASLVRDALYNKELRGDDDTLNNHDVSGSKWSNLRKPATMLVGPSLFRLVLLISNGNSLLSTSCSDRIRDLKISLNLFIKYLHADCNKGQIFAGNSLPPLSMNLHVPVYMDVDHMNADVHVPVYIFFSNSYVVRSVSFFIVLFHAGHIVPVAAGAGDTNIRGGVIRLYWGNILRRCLDVNEQVRQSALKYPAFFESRDGLQMSYIFIRSMAGSSEYSDNPNSKVQLRVPDSMKGMFGSSSFNYARLGVSRIYKLIGGNRVSRNKFMLSVVHKFDAPIWNHAVIPFLM</sequence>
<proteinExistence type="predicted"/>
<evidence type="ECO:0000313" key="2">
    <source>
        <dbReference type="Proteomes" id="UP001062846"/>
    </source>
</evidence>
<dbReference type="EMBL" id="CM046397">
    <property type="protein sequence ID" value="KAI8536968.1"/>
    <property type="molecule type" value="Genomic_DNA"/>
</dbReference>
<dbReference type="Proteomes" id="UP001062846">
    <property type="component" value="Chromosome 10"/>
</dbReference>
<comment type="caution">
    <text evidence="1">The sequence shown here is derived from an EMBL/GenBank/DDBJ whole genome shotgun (WGS) entry which is preliminary data.</text>
</comment>
<protein>
    <submittedName>
        <fullName evidence="1">Uncharacterized protein</fullName>
    </submittedName>
</protein>
<reference evidence="1" key="1">
    <citation type="submission" date="2022-02" db="EMBL/GenBank/DDBJ databases">
        <title>Plant Genome Project.</title>
        <authorList>
            <person name="Zhang R.-G."/>
        </authorList>
    </citation>
    <scope>NUCLEOTIDE SEQUENCE</scope>
    <source>
        <strain evidence="1">AT1</strain>
    </source>
</reference>